<evidence type="ECO:0008006" key="12">
    <source>
        <dbReference type="Google" id="ProtNLM"/>
    </source>
</evidence>
<evidence type="ECO:0000256" key="9">
    <source>
        <dbReference type="SAM" id="SignalP"/>
    </source>
</evidence>
<gene>
    <name evidence="10" type="primary">106084298</name>
</gene>
<feature type="transmembrane region" description="Helical" evidence="8">
    <location>
        <begin position="551"/>
        <end position="572"/>
    </location>
</feature>
<feature type="transmembrane region" description="Helical" evidence="8">
    <location>
        <begin position="305"/>
        <end position="324"/>
    </location>
</feature>
<comment type="subcellular location">
    <subcellularLocation>
        <location evidence="1">Cell membrane</location>
        <topology evidence="1">Multi-pass membrane protein</topology>
    </subcellularLocation>
</comment>
<keyword evidence="4 8" id="KW-1133">Transmembrane helix</keyword>
<feature type="chain" id="PRO_5009326764" description="Ionotropic glutamate receptor C-terminal domain-containing protein" evidence="9">
    <location>
        <begin position="27"/>
        <end position="578"/>
    </location>
</feature>
<dbReference type="KEGG" id="scac:106084298"/>
<accession>A0A1I8PJJ6</accession>
<evidence type="ECO:0000256" key="7">
    <source>
        <dbReference type="ARBA" id="ARBA00023180"/>
    </source>
</evidence>
<keyword evidence="11" id="KW-1185">Reference proteome</keyword>
<keyword evidence="6" id="KW-0675">Receptor</keyword>
<reference evidence="10" key="1">
    <citation type="submission" date="2020-05" db="UniProtKB">
        <authorList>
            <consortium name="EnsemblMetazoa"/>
        </authorList>
    </citation>
    <scope>IDENTIFICATION</scope>
    <source>
        <strain evidence="10">USDA</strain>
    </source>
</reference>
<keyword evidence="2" id="KW-1003">Cell membrane</keyword>
<evidence type="ECO:0000256" key="2">
    <source>
        <dbReference type="ARBA" id="ARBA00022475"/>
    </source>
</evidence>
<dbReference type="PANTHER" id="PTHR42643:SF39">
    <property type="entry name" value="IONOTROPIC RECEPTOR 56A-RELATED"/>
    <property type="match status" value="1"/>
</dbReference>
<feature type="transmembrane region" description="Helical" evidence="8">
    <location>
        <begin position="331"/>
        <end position="348"/>
    </location>
</feature>
<proteinExistence type="predicted"/>
<dbReference type="PANTHER" id="PTHR42643">
    <property type="entry name" value="IONOTROPIC RECEPTOR 20A-RELATED"/>
    <property type="match status" value="1"/>
</dbReference>
<keyword evidence="5 8" id="KW-0472">Membrane</keyword>
<dbReference type="AlphaFoldDB" id="A0A1I8PJJ6"/>
<evidence type="ECO:0000256" key="3">
    <source>
        <dbReference type="ARBA" id="ARBA00022692"/>
    </source>
</evidence>
<feature type="transmembrane region" description="Helical" evidence="8">
    <location>
        <begin position="360"/>
        <end position="378"/>
    </location>
</feature>
<sequence>MSGLTGLQLCILFCCTLQVSLMKTNAESIRNLLQELDEQRKFQMHLIIDMQNQNSSEQFLDFKSKMEIPRILIKRPDVVQQHLYIEFNMEILTIASLSMLNFNQTFDAMEKLLWRRHYTTILMILENEDFDLLNLFQRCWAQGYTSILVLHRQRYYTYTPFPTIQVKPLNHCLDFLKKSHFHNFHNYTFMVPFTQMPPIIFSYNNREGHLIRSGIYYKIVENFVNHYNGCMRHTFYDIWTSSLKPEDIVAMIIEQGLSFIPCYLAINEGYESSDSFHFSKVYLIVPAEKEIDQSLYLLVSFKRDMWLMVFLLLMVIYLLLVVVYYCKYQKLIYVEALLHTLKIIIFMYDEVFKDRTFFNLLLNFLFLTVGLFLTNSYVCNLSSMYTSRVYETDFKSLEDVERTQLGIHVYSTDYDGFMAVRNMPPVIYERMFVGNNSEFYANIQNLNLVNIYTAGEATVDFVLFQQLYVKRPWAKYIPEPIYTLPSSIKIPHRSPFIELFNRHLSYLKDSGILYKFKADSQWDGILSGTTQFFQDAEMNTAVSMAYLQNAFVMWLLGMLMAFIAFVGEFISVRKFKFI</sequence>
<dbReference type="Proteomes" id="UP000095300">
    <property type="component" value="Unassembled WGS sequence"/>
</dbReference>
<keyword evidence="3 8" id="KW-0812">Transmembrane</keyword>
<evidence type="ECO:0000256" key="8">
    <source>
        <dbReference type="SAM" id="Phobius"/>
    </source>
</evidence>
<feature type="signal peptide" evidence="9">
    <location>
        <begin position="1"/>
        <end position="26"/>
    </location>
</feature>
<dbReference type="SUPFAM" id="SSF53850">
    <property type="entry name" value="Periplasmic binding protein-like II"/>
    <property type="match status" value="1"/>
</dbReference>
<name>A0A1I8PJJ6_STOCA</name>
<dbReference type="InterPro" id="IPR052192">
    <property type="entry name" value="Insect_Ionotropic_Sensory_Rcpt"/>
</dbReference>
<keyword evidence="9" id="KW-0732">Signal</keyword>
<organism evidence="10 11">
    <name type="scientific">Stomoxys calcitrans</name>
    <name type="common">Stable fly</name>
    <name type="synonym">Conops calcitrans</name>
    <dbReference type="NCBI Taxonomy" id="35570"/>
    <lineage>
        <taxon>Eukaryota</taxon>
        <taxon>Metazoa</taxon>
        <taxon>Ecdysozoa</taxon>
        <taxon>Arthropoda</taxon>
        <taxon>Hexapoda</taxon>
        <taxon>Insecta</taxon>
        <taxon>Pterygota</taxon>
        <taxon>Neoptera</taxon>
        <taxon>Endopterygota</taxon>
        <taxon>Diptera</taxon>
        <taxon>Brachycera</taxon>
        <taxon>Muscomorpha</taxon>
        <taxon>Muscoidea</taxon>
        <taxon>Muscidae</taxon>
        <taxon>Stomoxys</taxon>
    </lineage>
</organism>
<dbReference type="VEuPathDB" id="VectorBase:SCAU008710"/>
<evidence type="ECO:0000256" key="5">
    <source>
        <dbReference type="ARBA" id="ARBA00023136"/>
    </source>
</evidence>
<dbReference type="OrthoDB" id="7969653at2759"/>
<protein>
    <recommendedName>
        <fullName evidence="12">Ionotropic glutamate receptor C-terminal domain-containing protein</fullName>
    </recommendedName>
</protein>
<dbReference type="EnsemblMetazoa" id="SCAU008710-RA">
    <property type="protein sequence ID" value="SCAU008710-PA"/>
    <property type="gene ID" value="SCAU008710"/>
</dbReference>
<evidence type="ECO:0000313" key="11">
    <source>
        <dbReference type="Proteomes" id="UP000095300"/>
    </source>
</evidence>
<evidence type="ECO:0000256" key="6">
    <source>
        <dbReference type="ARBA" id="ARBA00023170"/>
    </source>
</evidence>
<evidence type="ECO:0000313" key="10">
    <source>
        <dbReference type="EnsemblMetazoa" id="SCAU008710-PA"/>
    </source>
</evidence>
<keyword evidence="7" id="KW-0325">Glycoprotein</keyword>
<evidence type="ECO:0000256" key="1">
    <source>
        <dbReference type="ARBA" id="ARBA00004651"/>
    </source>
</evidence>
<dbReference type="GO" id="GO:0005886">
    <property type="term" value="C:plasma membrane"/>
    <property type="evidence" value="ECO:0007669"/>
    <property type="project" value="UniProtKB-SubCell"/>
</dbReference>
<evidence type="ECO:0000256" key="4">
    <source>
        <dbReference type="ARBA" id="ARBA00022989"/>
    </source>
</evidence>